<dbReference type="FunCoup" id="U2FKP2">
    <property type="interactions" value="1"/>
</dbReference>
<name>U2FKP2_9MOLU</name>
<dbReference type="OrthoDB" id="2641826at2"/>
<dbReference type="RefSeq" id="WP_008826528.1">
    <property type="nucleotide sequence ID" value="NZ_AFNU02000001.1"/>
</dbReference>
<dbReference type="InParanoid" id="U2FKP2"/>
<dbReference type="AlphaFoldDB" id="U2FKP2"/>
<reference evidence="1 2" key="2">
    <citation type="journal article" date="2013" name="PLoS ONE">
        <title>INDIGO - INtegrated Data Warehouse of MIcrobial GenOmes with Examples from the Red Sea Extremophiles.</title>
        <authorList>
            <person name="Alam I."/>
            <person name="Antunes A."/>
            <person name="Kamau A.A."/>
            <person name="Ba Alawi W."/>
            <person name="Kalkatawi M."/>
            <person name="Stingl U."/>
            <person name="Bajic V.B."/>
        </authorList>
    </citation>
    <scope>NUCLEOTIDE SEQUENCE [LARGE SCALE GENOMIC DNA]</scope>
    <source>
        <strain evidence="1 2">SSD-17B</strain>
    </source>
</reference>
<dbReference type="SUPFAM" id="SSF102891">
    <property type="entry name" value="Hypothetical protein Ta1206"/>
    <property type="match status" value="1"/>
</dbReference>
<dbReference type="STRING" id="1033810.HLPCO_000016"/>
<gene>
    <name evidence="1" type="primary">yunC</name>
    <name evidence="1" type="ORF">HLPCO_000016</name>
</gene>
<protein>
    <submittedName>
        <fullName evidence="1">RNA binding protein</fullName>
    </submittedName>
</protein>
<evidence type="ECO:0000313" key="2">
    <source>
        <dbReference type="Proteomes" id="UP000005707"/>
    </source>
</evidence>
<dbReference type="InterPro" id="IPR014931">
    <property type="entry name" value="DUF1805"/>
</dbReference>
<dbReference type="InterPro" id="IPR036493">
    <property type="entry name" value="YunC_sf"/>
</dbReference>
<proteinExistence type="predicted"/>
<organism evidence="1 2">
    <name type="scientific">Haloplasma contractile SSD-17B</name>
    <dbReference type="NCBI Taxonomy" id="1033810"/>
    <lineage>
        <taxon>Bacteria</taxon>
        <taxon>Bacillati</taxon>
        <taxon>Mycoplasmatota</taxon>
        <taxon>Mollicutes</taxon>
        <taxon>Haloplasmatales</taxon>
        <taxon>Haloplasmataceae</taxon>
        <taxon>Haloplasma</taxon>
    </lineage>
</organism>
<dbReference type="Proteomes" id="UP000005707">
    <property type="component" value="Unassembled WGS sequence"/>
</dbReference>
<evidence type="ECO:0000313" key="1">
    <source>
        <dbReference type="EMBL" id="ERJ13365.1"/>
    </source>
</evidence>
<sequence length="102" mass="11385">MFNVNRITIEDKEFYTYQVKLPKTNLLVISNDVGYFMCGALDVAVFDSKPHLQARKVICGRALGVKTIDDLLNAPLKEVTKAAEQKGITEGMIVRDALLKLD</sequence>
<dbReference type="EMBL" id="AFNU02000001">
    <property type="protein sequence ID" value="ERJ13365.1"/>
    <property type="molecule type" value="Genomic_DNA"/>
</dbReference>
<accession>U2FKP2</accession>
<reference evidence="1 2" key="1">
    <citation type="journal article" date="2011" name="J. Bacteriol.">
        <title>Genome sequence of Haloplasma contractile, an unusual contractile bacterium from a deep-sea anoxic brine lake.</title>
        <authorList>
            <person name="Antunes A."/>
            <person name="Alam I."/>
            <person name="El Dorry H."/>
            <person name="Siam R."/>
            <person name="Robertson A."/>
            <person name="Bajic V.B."/>
            <person name="Stingl U."/>
        </authorList>
    </citation>
    <scope>NUCLEOTIDE SEQUENCE [LARGE SCALE GENOMIC DNA]</scope>
    <source>
        <strain evidence="1 2">SSD-17B</strain>
    </source>
</reference>
<dbReference type="eggNOG" id="COG3377">
    <property type="taxonomic scope" value="Bacteria"/>
</dbReference>
<keyword evidence="2" id="KW-1185">Reference proteome</keyword>
<comment type="caution">
    <text evidence="1">The sequence shown here is derived from an EMBL/GenBank/DDBJ whole genome shotgun (WGS) entry which is preliminary data.</text>
</comment>
<dbReference type="Pfam" id="PF08827">
    <property type="entry name" value="DUF1805"/>
    <property type="match status" value="1"/>
</dbReference>
<dbReference type="Gene3D" id="3.30.1980.10">
    <property type="entry name" value="Hypothetical protein YunC"/>
    <property type="match status" value="1"/>
</dbReference>